<evidence type="ECO:0000313" key="1">
    <source>
        <dbReference type="EMBL" id="CAF4179116.1"/>
    </source>
</evidence>
<accession>A0A819ZXA3</accession>
<sequence length="112" mass="12864">MTHMSHVLFAVHACHLDPLLDDSLAFARRLRLLSVEHHITVVENLPCARDPFIDDNVEFARRLRALNVPHRLVVVDEWPHGYLDYGFAANDLALYNTGMMTMLQNIVQQSSR</sequence>
<organism evidence="1 2">
    <name type="scientific">Rotaria magnacalcarata</name>
    <dbReference type="NCBI Taxonomy" id="392030"/>
    <lineage>
        <taxon>Eukaryota</taxon>
        <taxon>Metazoa</taxon>
        <taxon>Spiralia</taxon>
        <taxon>Gnathifera</taxon>
        <taxon>Rotifera</taxon>
        <taxon>Eurotatoria</taxon>
        <taxon>Bdelloidea</taxon>
        <taxon>Philodinida</taxon>
        <taxon>Philodinidae</taxon>
        <taxon>Rotaria</taxon>
    </lineage>
</organism>
<dbReference type="InterPro" id="IPR029058">
    <property type="entry name" value="AB_hydrolase_fold"/>
</dbReference>
<dbReference type="PANTHER" id="PTHR23025:SF3">
    <property type="entry name" value="HORMONE-SENSITIVE LIPASE"/>
    <property type="match status" value="1"/>
</dbReference>
<dbReference type="EMBL" id="CAJOBG010006194">
    <property type="protein sequence ID" value="CAF4179116.1"/>
    <property type="molecule type" value="Genomic_DNA"/>
</dbReference>
<dbReference type="PANTHER" id="PTHR23025">
    <property type="entry name" value="TRIACYLGLYCEROL LIPASE"/>
    <property type="match status" value="1"/>
</dbReference>
<dbReference type="AlphaFoldDB" id="A0A819ZXA3"/>
<dbReference type="Gene3D" id="3.40.50.1820">
    <property type="entry name" value="alpha/beta hydrolase"/>
    <property type="match status" value="1"/>
</dbReference>
<dbReference type="GO" id="GO:0004771">
    <property type="term" value="F:sterol ester esterase activity"/>
    <property type="evidence" value="ECO:0007669"/>
    <property type="project" value="TreeGrafter"/>
</dbReference>
<dbReference type="SUPFAM" id="SSF53474">
    <property type="entry name" value="alpha/beta-Hydrolases"/>
    <property type="match status" value="1"/>
</dbReference>
<evidence type="ECO:0000313" key="2">
    <source>
        <dbReference type="Proteomes" id="UP000663866"/>
    </source>
</evidence>
<dbReference type="GO" id="GO:0005829">
    <property type="term" value="C:cytosol"/>
    <property type="evidence" value="ECO:0007669"/>
    <property type="project" value="TreeGrafter"/>
</dbReference>
<protein>
    <submittedName>
        <fullName evidence="1">Uncharacterized protein</fullName>
    </submittedName>
</protein>
<proteinExistence type="predicted"/>
<gene>
    <name evidence="1" type="ORF">OVN521_LOCUS25169</name>
</gene>
<name>A0A819ZXA3_9BILA</name>
<dbReference type="Proteomes" id="UP000663866">
    <property type="component" value="Unassembled WGS sequence"/>
</dbReference>
<keyword evidence="2" id="KW-1185">Reference proteome</keyword>
<comment type="caution">
    <text evidence="1">The sequence shown here is derived from an EMBL/GenBank/DDBJ whole genome shotgun (WGS) entry which is preliminary data.</text>
</comment>
<dbReference type="GO" id="GO:0019433">
    <property type="term" value="P:triglyceride catabolic process"/>
    <property type="evidence" value="ECO:0007669"/>
    <property type="project" value="TreeGrafter"/>
</dbReference>
<dbReference type="GO" id="GO:0004806">
    <property type="term" value="F:triacylglycerol lipase activity"/>
    <property type="evidence" value="ECO:0007669"/>
    <property type="project" value="TreeGrafter"/>
</dbReference>
<reference evidence="1" key="1">
    <citation type="submission" date="2021-02" db="EMBL/GenBank/DDBJ databases">
        <authorList>
            <person name="Nowell W R."/>
        </authorList>
    </citation>
    <scope>NUCLEOTIDE SEQUENCE</scope>
</reference>